<sequence length="310" mass="34029">MKSYSFVMLIVVYLCIIDAADNVSLAHYDQPLHASTCTATKQPHINALHKVSKRGIAYTPYTDDSQCKASTTIISDIALIKTKGFSTIRVYSLDCDILRIIGRAARAKGLKMIIGISIVSTNIEELDKQVADLVAWSEWDLVSLVVVGNEAIFKGLVNAALLAFFISACRQGLQRTGYSGPVTIAEPVNIWQSNGDLLCDAVDIIGANMHCFFNPSIDASRCGQFVSDQIKILKNVCGNKRVINLETGWPTHGHNNGNAIPGIPEQQKAIKSLFAEGFHEDTILFSFANELWKDPGPFEVEQSWGCMDVF</sequence>
<dbReference type="InterPro" id="IPR050732">
    <property type="entry name" value="Beta-glucan_modifiers"/>
</dbReference>
<comment type="caution">
    <text evidence="16">The sequence shown here is derived from an EMBL/GenBank/DDBJ whole genome shotgun (WGS) entry which is preliminary data.</text>
</comment>
<dbReference type="EMBL" id="LCZI01001478">
    <property type="protein sequence ID" value="KKZ60734.1"/>
    <property type="molecule type" value="Genomic_DNA"/>
</dbReference>
<proteinExistence type="inferred from homology"/>
<evidence type="ECO:0000313" key="17">
    <source>
        <dbReference type="Proteomes" id="UP000034164"/>
    </source>
</evidence>
<accession>A0A0G2IYN2</accession>
<protein>
    <recommendedName>
        <fullName evidence="11">Probable beta-glucosidase btgE</fullName>
        <ecNumber evidence="4">3.2.1.21</ecNumber>
    </recommendedName>
    <alternativeName>
        <fullName evidence="12">Beta-D-glucoside glucohydrolase btgE</fullName>
    </alternativeName>
    <alternativeName>
        <fullName evidence="14">Cellobiase btgE</fullName>
    </alternativeName>
    <alternativeName>
        <fullName evidence="13">Gentiobiase btgE</fullName>
    </alternativeName>
</protein>
<feature type="chain" id="PRO_5002546099" description="Probable beta-glucosidase btgE" evidence="15">
    <location>
        <begin position="20"/>
        <end position="310"/>
    </location>
</feature>
<evidence type="ECO:0000256" key="5">
    <source>
        <dbReference type="ARBA" id="ARBA00022512"/>
    </source>
</evidence>
<dbReference type="GO" id="GO:0009277">
    <property type="term" value="C:fungal-type cell wall"/>
    <property type="evidence" value="ECO:0007669"/>
    <property type="project" value="TreeGrafter"/>
</dbReference>
<dbReference type="GO" id="GO:0009986">
    <property type="term" value="C:cell surface"/>
    <property type="evidence" value="ECO:0007669"/>
    <property type="project" value="TreeGrafter"/>
</dbReference>
<evidence type="ECO:0000256" key="8">
    <source>
        <dbReference type="ARBA" id="ARBA00022801"/>
    </source>
</evidence>
<evidence type="ECO:0000256" key="7">
    <source>
        <dbReference type="ARBA" id="ARBA00022729"/>
    </source>
</evidence>
<evidence type="ECO:0000256" key="12">
    <source>
        <dbReference type="ARBA" id="ARBA00041495"/>
    </source>
</evidence>
<evidence type="ECO:0000256" key="9">
    <source>
        <dbReference type="ARBA" id="ARBA00023295"/>
    </source>
</evidence>
<feature type="signal peptide" evidence="15">
    <location>
        <begin position="1"/>
        <end position="19"/>
    </location>
</feature>
<comment type="function">
    <text evidence="10">Beta-glucosidases are one of a number of cellulolytic enzymes involved in the degradation of cellulosic biomass. Catalyzes the last step releasing glucose from the inhibitory cellobiose.</text>
</comment>
<evidence type="ECO:0000256" key="1">
    <source>
        <dbReference type="ARBA" id="ARBA00000448"/>
    </source>
</evidence>
<evidence type="ECO:0000256" key="6">
    <source>
        <dbReference type="ARBA" id="ARBA00022525"/>
    </source>
</evidence>
<dbReference type="OrthoDB" id="4082933at2759"/>
<dbReference type="GO" id="GO:0071555">
    <property type="term" value="P:cell wall organization"/>
    <property type="evidence" value="ECO:0007669"/>
    <property type="project" value="TreeGrafter"/>
</dbReference>
<dbReference type="GO" id="GO:0042973">
    <property type="term" value="F:glucan endo-1,3-beta-D-glucosidase activity"/>
    <property type="evidence" value="ECO:0007669"/>
    <property type="project" value="TreeGrafter"/>
</dbReference>
<keyword evidence="6" id="KW-0964">Secreted</keyword>
<dbReference type="GO" id="GO:0005576">
    <property type="term" value="C:extracellular region"/>
    <property type="evidence" value="ECO:0007669"/>
    <property type="project" value="TreeGrafter"/>
</dbReference>
<comment type="catalytic activity">
    <reaction evidence="1">
        <text>Hydrolysis of terminal, non-reducing beta-D-glucosyl residues with release of beta-D-glucose.</text>
        <dbReference type="EC" id="3.2.1.21"/>
    </reaction>
</comment>
<keyword evidence="7 15" id="KW-0732">Signal</keyword>
<evidence type="ECO:0000256" key="13">
    <source>
        <dbReference type="ARBA" id="ARBA00041516"/>
    </source>
</evidence>
<keyword evidence="5" id="KW-0134">Cell wall</keyword>
<evidence type="ECO:0000256" key="3">
    <source>
        <dbReference type="ARBA" id="ARBA00008773"/>
    </source>
</evidence>
<evidence type="ECO:0000256" key="4">
    <source>
        <dbReference type="ARBA" id="ARBA00012744"/>
    </source>
</evidence>
<evidence type="ECO:0000313" key="16">
    <source>
        <dbReference type="EMBL" id="KKZ60734.1"/>
    </source>
</evidence>
<evidence type="ECO:0000256" key="14">
    <source>
        <dbReference type="ARBA" id="ARBA00042762"/>
    </source>
</evidence>
<dbReference type="PANTHER" id="PTHR16631:SF24">
    <property type="entry name" value="FAMILY 17 GLUCOSIDASE SCW11-RELATED"/>
    <property type="match status" value="1"/>
</dbReference>
<evidence type="ECO:0000256" key="10">
    <source>
        <dbReference type="ARBA" id="ARBA00024983"/>
    </source>
</evidence>
<organism evidence="16 17">
    <name type="scientific">[Emmonsia] crescens</name>
    <dbReference type="NCBI Taxonomy" id="73230"/>
    <lineage>
        <taxon>Eukaryota</taxon>
        <taxon>Fungi</taxon>
        <taxon>Dikarya</taxon>
        <taxon>Ascomycota</taxon>
        <taxon>Pezizomycotina</taxon>
        <taxon>Eurotiomycetes</taxon>
        <taxon>Eurotiomycetidae</taxon>
        <taxon>Onygenales</taxon>
        <taxon>Ajellomycetaceae</taxon>
        <taxon>Emergomyces</taxon>
    </lineage>
</organism>
<dbReference type="InterPro" id="IPR017853">
    <property type="entry name" value="GH"/>
</dbReference>
<name>A0A0G2IYN2_9EURO</name>
<reference evidence="17" key="1">
    <citation type="journal article" date="2015" name="PLoS Genet.">
        <title>The dynamic genome and transcriptome of the human fungal pathogen Blastomyces and close relative Emmonsia.</title>
        <authorList>
            <person name="Munoz J.F."/>
            <person name="Gauthier G.M."/>
            <person name="Desjardins C.A."/>
            <person name="Gallo J.E."/>
            <person name="Holder J."/>
            <person name="Sullivan T.D."/>
            <person name="Marty A.J."/>
            <person name="Carmen J.C."/>
            <person name="Chen Z."/>
            <person name="Ding L."/>
            <person name="Gujja S."/>
            <person name="Magrini V."/>
            <person name="Misas E."/>
            <person name="Mitreva M."/>
            <person name="Priest M."/>
            <person name="Saif S."/>
            <person name="Whiston E.A."/>
            <person name="Young S."/>
            <person name="Zeng Q."/>
            <person name="Goldman W.E."/>
            <person name="Mardis E.R."/>
            <person name="Taylor J.W."/>
            <person name="McEwen J.G."/>
            <person name="Clay O.K."/>
            <person name="Klein B.S."/>
            <person name="Cuomo C.A."/>
        </authorList>
    </citation>
    <scope>NUCLEOTIDE SEQUENCE [LARGE SCALE GENOMIC DNA]</scope>
    <source>
        <strain evidence="17">UAMH 3008</strain>
    </source>
</reference>
<dbReference type="SUPFAM" id="SSF51445">
    <property type="entry name" value="(Trans)glycosidases"/>
    <property type="match status" value="1"/>
</dbReference>
<comment type="subcellular location">
    <subcellularLocation>
        <location evidence="2">Secreted</location>
        <location evidence="2">Cell wall</location>
    </subcellularLocation>
</comment>
<dbReference type="PANTHER" id="PTHR16631">
    <property type="entry name" value="GLUCAN 1,3-BETA-GLUCOSIDASE"/>
    <property type="match status" value="1"/>
</dbReference>
<dbReference type="EC" id="3.2.1.21" evidence="4"/>
<comment type="similarity">
    <text evidence="3">Belongs to the glycosyl hydrolase 17 family.</text>
</comment>
<keyword evidence="9" id="KW-0326">Glycosidase</keyword>
<evidence type="ECO:0000256" key="15">
    <source>
        <dbReference type="SAM" id="SignalP"/>
    </source>
</evidence>
<evidence type="ECO:0000256" key="11">
    <source>
        <dbReference type="ARBA" id="ARBA00039284"/>
    </source>
</evidence>
<evidence type="ECO:0000256" key="2">
    <source>
        <dbReference type="ARBA" id="ARBA00004191"/>
    </source>
</evidence>
<dbReference type="Proteomes" id="UP000034164">
    <property type="component" value="Unassembled WGS sequence"/>
</dbReference>
<dbReference type="Gene3D" id="3.20.20.80">
    <property type="entry name" value="Glycosidases"/>
    <property type="match status" value="2"/>
</dbReference>
<dbReference type="AlphaFoldDB" id="A0A0G2IYN2"/>
<keyword evidence="8" id="KW-0378">Hydrolase</keyword>
<dbReference type="VEuPathDB" id="FungiDB:EMCG_04601"/>
<gene>
    <name evidence="16" type="ORF">EMCG_04601</name>
</gene>